<evidence type="ECO:0000256" key="1">
    <source>
        <dbReference type="SAM" id="SignalP"/>
    </source>
</evidence>
<feature type="chain" id="PRO_5042180430" description="RxLR effector protein" evidence="1">
    <location>
        <begin position="21"/>
        <end position="170"/>
    </location>
</feature>
<comment type="caution">
    <text evidence="2">The sequence shown here is derived from an EMBL/GenBank/DDBJ whole genome shotgun (WGS) entry which is preliminary data.</text>
</comment>
<keyword evidence="3" id="KW-1185">Reference proteome</keyword>
<name>A0AAD9FZX8_9STRA</name>
<dbReference type="AlphaFoldDB" id="A0AAD9FZX8"/>
<accession>A0AAD9FZX8</accession>
<proteinExistence type="predicted"/>
<sequence>MRLTFVLLTIAAAVFTCTDATPTIHGAVTNTIESPNRLRSEEYGRNLKEKKTVKTTKVSVDDLSKEERANLLGNALFWAGLSSKPLSRSKSVEYVERFGHNKINKPLRTETRPDGTWVISEKEYQAKLALAVEAAAKAAKSDEELVLKVKALMKKLQKSATKVKAKESPV</sequence>
<feature type="signal peptide" evidence="1">
    <location>
        <begin position="1"/>
        <end position="20"/>
    </location>
</feature>
<organism evidence="2 3">
    <name type="scientific">Phytophthora citrophthora</name>
    <dbReference type="NCBI Taxonomy" id="4793"/>
    <lineage>
        <taxon>Eukaryota</taxon>
        <taxon>Sar</taxon>
        <taxon>Stramenopiles</taxon>
        <taxon>Oomycota</taxon>
        <taxon>Peronosporomycetes</taxon>
        <taxon>Peronosporales</taxon>
        <taxon>Peronosporaceae</taxon>
        <taxon>Phytophthora</taxon>
    </lineage>
</organism>
<reference evidence="2" key="1">
    <citation type="submission" date="2023-08" db="EMBL/GenBank/DDBJ databases">
        <title>Reference Genome Resource for the Citrus Pathogen Phytophthora citrophthora.</title>
        <authorList>
            <person name="Moller H."/>
            <person name="Coetzee B."/>
            <person name="Rose L.J."/>
            <person name="Van Niekerk J.M."/>
        </authorList>
    </citation>
    <scope>NUCLEOTIDE SEQUENCE</scope>
    <source>
        <strain evidence="2">STE-U-9442</strain>
    </source>
</reference>
<keyword evidence="1" id="KW-0732">Signal</keyword>
<gene>
    <name evidence="2" type="ORF">P3T76_015247</name>
</gene>
<protein>
    <recommendedName>
        <fullName evidence="4">RxLR effector protein</fullName>
    </recommendedName>
</protein>
<dbReference type="EMBL" id="JASMQC010000050">
    <property type="protein sequence ID" value="KAK1929295.1"/>
    <property type="molecule type" value="Genomic_DNA"/>
</dbReference>
<evidence type="ECO:0008006" key="4">
    <source>
        <dbReference type="Google" id="ProtNLM"/>
    </source>
</evidence>
<dbReference type="Proteomes" id="UP001259832">
    <property type="component" value="Unassembled WGS sequence"/>
</dbReference>
<evidence type="ECO:0000313" key="3">
    <source>
        <dbReference type="Proteomes" id="UP001259832"/>
    </source>
</evidence>
<evidence type="ECO:0000313" key="2">
    <source>
        <dbReference type="EMBL" id="KAK1929295.1"/>
    </source>
</evidence>